<comment type="caution">
    <text evidence="1">The sequence shown here is derived from an EMBL/GenBank/DDBJ whole genome shotgun (WGS) entry which is preliminary data.</text>
</comment>
<proteinExistence type="predicted"/>
<dbReference type="EMBL" id="JTKH01000003">
    <property type="protein sequence ID" value="KII82081.1"/>
    <property type="molecule type" value="Genomic_DNA"/>
</dbReference>
<accession>A0A0C2JQ60</accession>
<evidence type="ECO:0000313" key="1">
    <source>
        <dbReference type="EMBL" id="KII82081.1"/>
    </source>
</evidence>
<dbReference type="STRING" id="1461322.OJ16_02550"/>
<evidence type="ECO:0000313" key="2">
    <source>
        <dbReference type="Proteomes" id="UP000031672"/>
    </source>
</evidence>
<name>A0A0C2JQ60_9VIBR</name>
<dbReference type="Proteomes" id="UP000031672">
    <property type="component" value="Unassembled WGS sequence"/>
</dbReference>
<gene>
    <name evidence="1" type="ORF">OJ16_02550</name>
</gene>
<accession>A0A0C2NRG6</accession>
<sequence>MNNDSLVVQRFRCVAIKVVTLQINCAEKWLAASKSLLMCRAFAVRPVVRGTIIRWVGKLITCSTRGADIKA</sequence>
<keyword evidence="2" id="KW-1185">Reference proteome</keyword>
<protein>
    <submittedName>
        <fullName evidence="1">Uncharacterized protein</fullName>
    </submittedName>
</protein>
<dbReference type="AlphaFoldDB" id="A0A0C2JQ60"/>
<organism evidence="1 2">
    <name type="scientific">Vibrio renipiscarius</name>
    <dbReference type="NCBI Taxonomy" id="1461322"/>
    <lineage>
        <taxon>Bacteria</taxon>
        <taxon>Pseudomonadati</taxon>
        <taxon>Pseudomonadota</taxon>
        <taxon>Gammaproteobacteria</taxon>
        <taxon>Vibrionales</taxon>
        <taxon>Vibrionaceae</taxon>
        <taxon>Vibrio</taxon>
    </lineage>
</organism>
<reference evidence="1 2" key="1">
    <citation type="submission" date="2014-11" db="EMBL/GenBank/DDBJ databases">
        <title>Draft Genome Sequence of Vibrio piscirenalis strains CECT 8603T and CECT 8604, two marine Gammaproteobacterium isolated from cultured gilthead sea bream (Sparus aurata).</title>
        <authorList>
            <person name="Arahal D.R."/>
            <person name="Rodrigo-Torres L."/>
            <person name="Lucena T."/>
            <person name="Pujalte M.J."/>
        </authorList>
    </citation>
    <scope>NUCLEOTIDE SEQUENCE [LARGE SCALE GENOMIC DNA]</scope>
    <source>
        <strain evidence="1 2">DCR 1-4-2</strain>
    </source>
</reference>